<dbReference type="InterPro" id="IPR056564">
    <property type="entry name" value="Ig-like_KY"/>
</dbReference>
<feature type="region of interest" description="Disordered" evidence="1">
    <location>
        <begin position="22"/>
        <end position="68"/>
    </location>
</feature>
<evidence type="ECO:0000256" key="1">
    <source>
        <dbReference type="SAM" id="MobiDB-lite"/>
    </source>
</evidence>
<feature type="compositionally biased region" description="Polar residues" evidence="1">
    <location>
        <begin position="22"/>
        <end position="42"/>
    </location>
</feature>
<dbReference type="Pfam" id="PF23265">
    <property type="entry name" value="Ig-like_KY"/>
    <property type="match status" value="2"/>
</dbReference>
<feature type="domain" description="KY-like immunoglobulin-like" evidence="3">
    <location>
        <begin position="742"/>
        <end position="850"/>
    </location>
</feature>
<dbReference type="InterPro" id="IPR038765">
    <property type="entry name" value="Papain-like_cys_pep_sf"/>
</dbReference>
<comment type="caution">
    <text evidence="4">The sequence shown here is derived from an EMBL/GenBank/DDBJ whole genome shotgun (WGS) entry which is preliminary data.</text>
</comment>
<dbReference type="EMBL" id="SDOV01000010">
    <property type="protein sequence ID" value="KAH7636529.1"/>
    <property type="molecule type" value="Genomic_DNA"/>
</dbReference>
<reference evidence="4" key="2">
    <citation type="journal article" date="2021" name="World Allergy Organ. J.">
        <title>Chromosome-level assembly of Dermatophagoides farinae genome and transcriptome reveals two novel allergens Der f 37 and Der f 39.</title>
        <authorList>
            <person name="Chen J."/>
            <person name="Cai Z."/>
            <person name="Fan D."/>
            <person name="Hu J."/>
            <person name="Hou Y."/>
            <person name="He Y."/>
            <person name="Zhang Z."/>
            <person name="Zhao Z."/>
            <person name="Gao P."/>
            <person name="Hu W."/>
            <person name="Sun J."/>
            <person name="Li J."/>
            <person name="Ji K."/>
        </authorList>
    </citation>
    <scope>NUCLEOTIDE SEQUENCE</scope>
    <source>
        <strain evidence="4">JKM2019</strain>
    </source>
</reference>
<dbReference type="PANTHER" id="PTHR47020:SF1">
    <property type="entry name" value="HILLARIN"/>
    <property type="match status" value="1"/>
</dbReference>
<dbReference type="SUPFAM" id="SSF54001">
    <property type="entry name" value="Cysteine proteinases"/>
    <property type="match status" value="1"/>
</dbReference>
<feature type="domain" description="KY-like immunoglobulin-like" evidence="3">
    <location>
        <begin position="602"/>
        <end position="734"/>
    </location>
</feature>
<evidence type="ECO:0008006" key="5">
    <source>
        <dbReference type="Google" id="ProtNLM"/>
    </source>
</evidence>
<proteinExistence type="predicted"/>
<gene>
    <name evidence="4" type="ORF">HUG17_10499</name>
</gene>
<feature type="region of interest" description="Disordered" evidence="1">
    <location>
        <begin position="864"/>
        <end position="886"/>
    </location>
</feature>
<evidence type="ECO:0000259" key="3">
    <source>
        <dbReference type="Pfam" id="PF23265"/>
    </source>
</evidence>
<dbReference type="PANTHER" id="PTHR47020">
    <property type="entry name" value="HILLARIN"/>
    <property type="match status" value="1"/>
</dbReference>
<evidence type="ECO:0000259" key="2">
    <source>
        <dbReference type="Pfam" id="PF01841"/>
    </source>
</evidence>
<organism evidence="4">
    <name type="scientific">Dermatophagoides farinae</name>
    <name type="common">American house dust mite</name>
    <dbReference type="NCBI Taxonomy" id="6954"/>
    <lineage>
        <taxon>Eukaryota</taxon>
        <taxon>Metazoa</taxon>
        <taxon>Ecdysozoa</taxon>
        <taxon>Arthropoda</taxon>
        <taxon>Chelicerata</taxon>
        <taxon>Arachnida</taxon>
        <taxon>Acari</taxon>
        <taxon>Acariformes</taxon>
        <taxon>Sarcoptiformes</taxon>
        <taxon>Astigmata</taxon>
        <taxon>Psoroptidia</taxon>
        <taxon>Analgoidea</taxon>
        <taxon>Pyroglyphidae</taxon>
        <taxon>Dermatophagoidinae</taxon>
        <taxon>Dermatophagoides</taxon>
    </lineage>
</organism>
<sequence length="886" mass="101735">MGCGASSSLSNTQIVPINATETTVGTNSENARQQQQNWSTKSWIHKNGNNNNNNNNGGGGGGGDVNHQQQNRSRIINGFTLRILLPCRFVGNSSSNMDINGTMYNANVTHSEVQTDSDTIGFKCQYSQTELINMNDEEFDAMIQALDEQFLNESTNKINTNDQIIDNDNDKHNDAVDDDELLLAASHKTFNSLQEQQNFTKRLFINVAVQATKKKSTRSTQTKFGSIDHCFLPELTLPSNQHELLRISENLTKAIVDCKSNSNDNDQMVHQLLSSLDDDDDEFDSNIVKPDEIVEKVKKTLSKFDNGQQKTANNSSSIINPTIVRKIPSETLWRSKSKGLMKQQKVQDCIFLLLDDIRKKKSLDQLLPNTNNVVVAAVQKRDVSLQTTNDILTDESPEYAARSPLCHKNEMIPSSLMFRDIDEKMLDAPDFVRTQDIAQYVCKFAKNDLFKIRALFTWITRNIRFNSETIEKNLISTEILEQKQGKSKDYCRLFDDVCRLMGVRVKKIDGFVRDYHYRPGYHFQPGKDAISSWNAAFVLSSWRFIDLTLAAGYADASGEFHAKTNEHYFLTDPAVLIWTHFPYSDVEENYERWQLLDKPIKLDEFNAQPKVMEHFFEYNLSIRSRIHNPLEFRISTEVKIGSHEAMRYKYKLYAADEQENSSLNYYVFCQLKEDRLVGSFMVQPPLAGRFILKIFAKPEREMQGSQQDLSQPLDPIIMILLECTKARKYIEPFPLNELPWGLTQKFYDYKLKMVNQKGPIIVTWGGRRRLVMESIETMLITYSLYDSDSLEMDTRNIIIREDNGFKTIFTINPPRVGTFKFILFGMPKPKQKGKWRLPMLATLMIDCKLIKPLQHDEDMTVAQTTTHTTNDDNNNNKNDKKSKSKK</sequence>
<feature type="compositionally biased region" description="Basic and acidic residues" evidence="1">
    <location>
        <begin position="877"/>
        <end position="886"/>
    </location>
</feature>
<accession>A0A9D4NQT0</accession>
<dbReference type="AlphaFoldDB" id="A0A9D4NQT0"/>
<dbReference type="Pfam" id="PF01841">
    <property type="entry name" value="Transglut_core"/>
    <property type="match status" value="1"/>
</dbReference>
<protein>
    <recommendedName>
        <fullName evidence="5">Transglutaminase-like domain-containing protein</fullName>
    </recommendedName>
</protein>
<reference evidence="4" key="1">
    <citation type="submission" date="2020-06" db="EMBL/GenBank/DDBJ databases">
        <authorList>
            <person name="Ji K."/>
            <person name="Li J."/>
        </authorList>
    </citation>
    <scope>NUCLEOTIDE SEQUENCE</scope>
    <source>
        <strain evidence="4">JKM2019</strain>
        <tissue evidence="4">Whole body</tissue>
    </source>
</reference>
<dbReference type="Proteomes" id="UP000828236">
    <property type="component" value="Unassembled WGS sequence"/>
</dbReference>
<dbReference type="InterPro" id="IPR053041">
    <property type="entry name" value="Transglut-like_Superfamily_Mod"/>
</dbReference>
<name>A0A9D4NQT0_DERFA</name>
<feature type="domain" description="Transglutaminase-like" evidence="2">
    <location>
        <begin position="436"/>
        <end position="542"/>
    </location>
</feature>
<dbReference type="Gene3D" id="3.10.620.30">
    <property type="match status" value="1"/>
</dbReference>
<evidence type="ECO:0000313" key="4">
    <source>
        <dbReference type="EMBL" id="KAH7636529.1"/>
    </source>
</evidence>
<dbReference type="InterPro" id="IPR002931">
    <property type="entry name" value="Transglutaminase-like"/>
</dbReference>